<feature type="domain" description="Response regulatory" evidence="8">
    <location>
        <begin position="945"/>
        <end position="1061"/>
    </location>
</feature>
<dbReference type="Pfam" id="PF08447">
    <property type="entry name" value="PAS_3"/>
    <property type="match status" value="2"/>
</dbReference>
<dbReference type="InterPro" id="IPR004358">
    <property type="entry name" value="Sig_transdc_His_kin-like_C"/>
</dbReference>
<dbReference type="Pfam" id="PF08448">
    <property type="entry name" value="PAS_4"/>
    <property type="match status" value="1"/>
</dbReference>
<feature type="domain" description="PAS" evidence="9">
    <location>
        <begin position="142"/>
        <end position="215"/>
    </location>
</feature>
<evidence type="ECO:0000256" key="3">
    <source>
        <dbReference type="ARBA" id="ARBA00022553"/>
    </source>
</evidence>
<dbReference type="SMART" id="SM00448">
    <property type="entry name" value="REC"/>
    <property type="match status" value="1"/>
</dbReference>
<feature type="domain" description="PAS" evidence="9">
    <location>
        <begin position="562"/>
        <end position="635"/>
    </location>
</feature>
<evidence type="ECO:0000259" key="10">
    <source>
        <dbReference type="PROSITE" id="PS50113"/>
    </source>
</evidence>
<sequence length="1065" mass="119199">MSNTTHHPSDEAWDPSDDGTWARRWIESVRDRALILTEADGSIRWWNLGAVALFGYTAAEVDRQGLARLCPESSQTLLAALLAQAESAGAAEGEMECLRRDGSRFWGLVNITPLEVQGQRRYGVAIRDLSERKAAQEALKRSEARYRTTLQSIGDAVIATDAQGRVELLNSVAEELTGWTAAEAQGRPLEEIFRIVNEETRQPVESPVRRVLREGVVVGLANHTVLLRRDGRPIPIADSGAPIRDDQGRLAGVVLVFRDQSAERFHERRREAERRLLEELSRGRPLHLWLESLCREYQGLYPEALASVLLLEGNRLRHGAAPDLPAEYNLAVDGVQIGPTVGSCGTAAFRNELVIVSDIATDPLWDIGRDLALPFGLRACWSIPIRGRQGEVLGTFAVYYRTPRSPQEPEIADLERWADIASLAITGFRDRQALEESEEKFRLLAEESLAGVYLIQDGRFVYINNAIAQMYGSTREETLALPSALDVVAPEDRAMVAENLRRRLSGETVSLRYRFRVARRDGKIGIVEVMGRRIFFQGRPAVLGTALDTTEQYQAEQALREREEFLRSLIRSIDGVVWEADPHTFRFTFVSERAEKLLGYPVQRWLEEENFWANHLHPEDRDQAVQFCQSATARGEDHTFEYRMVAADGRIVWVRDYVTVEKDAAGRTVALRGILVDITERKRLEAQLLQAQKMEAIGRLAGGIAHDFNNLLTVILGYSQMLLQRLPPAEGGRELVQTIFEAGERASSLTQQLLAFSRQTIVEPKLIYLDQLIHDMEKMLRRLIGEDIVLATASAGRLPPVRIDPGQMSQIILNLAVNARDAMPQGGRLTLECSTIELDEHYCRLHPQAQAGRHVCLAVSDTGIGMTPEVQERIFEPFFTTKELGKGTGLGLAVVYGIVRQHGGHIEVYSEVGHGTTFKVYLPAVQEPGWRELSLVEETPRGHETILLVEDDEAVRGLAQTSLEMYGYRVLWAADAAEALRLVEEHAGRIDLLLTDVVMPGMSGRELVEQVRQRQPHLKVLFMSGYTDDAVLRHGLVHAEVAFLQKPFTPAGLARKVRDVLDASR</sequence>
<dbReference type="Gene3D" id="3.30.565.10">
    <property type="entry name" value="Histidine kinase-like ATPase, C-terminal domain"/>
    <property type="match status" value="1"/>
</dbReference>
<dbReference type="InterPro" id="IPR000700">
    <property type="entry name" value="PAS-assoc_C"/>
</dbReference>
<keyword evidence="4" id="KW-0808">Transferase</keyword>
<keyword evidence="5" id="KW-0418">Kinase</keyword>
<dbReference type="PROSITE" id="PS50110">
    <property type="entry name" value="RESPONSE_REGULATORY"/>
    <property type="match status" value="1"/>
</dbReference>
<proteinExistence type="predicted"/>
<feature type="modified residue" description="4-aspartylphosphate" evidence="6">
    <location>
        <position position="996"/>
    </location>
</feature>
<dbReference type="InterPro" id="IPR052162">
    <property type="entry name" value="Sensor_kinase/Photoreceptor"/>
</dbReference>
<evidence type="ECO:0000256" key="6">
    <source>
        <dbReference type="PROSITE-ProRule" id="PRU00169"/>
    </source>
</evidence>
<comment type="caution">
    <text evidence="11">The sequence shown here is derived from an EMBL/GenBank/DDBJ whole genome shotgun (WGS) entry which is preliminary data.</text>
</comment>
<feature type="domain" description="PAC" evidence="10">
    <location>
        <begin position="638"/>
        <end position="690"/>
    </location>
</feature>
<dbReference type="Proteomes" id="UP000542342">
    <property type="component" value="Unassembled WGS sequence"/>
</dbReference>
<feature type="domain" description="PAC" evidence="10">
    <location>
        <begin position="220"/>
        <end position="272"/>
    </location>
</feature>
<evidence type="ECO:0000259" key="8">
    <source>
        <dbReference type="PROSITE" id="PS50110"/>
    </source>
</evidence>
<dbReference type="EMBL" id="JACEFB010000020">
    <property type="protein sequence ID" value="MBA2227825.1"/>
    <property type="molecule type" value="Genomic_DNA"/>
</dbReference>
<dbReference type="SUPFAM" id="SSF47384">
    <property type="entry name" value="Homodimeric domain of signal transducing histidine kinase"/>
    <property type="match status" value="1"/>
</dbReference>
<evidence type="ECO:0000313" key="11">
    <source>
        <dbReference type="EMBL" id="MBA2227825.1"/>
    </source>
</evidence>
<evidence type="ECO:0000259" key="9">
    <source>
        <dbReference type="PROSITE" id="PS50112"/>
    </source>
</evidence>
<feature type="domain" description="PAS" evidence="9">
    <location>
        <begin position="457"/>
        <end position="507"/>
    </location>
</feature>
<dbReference type="SUPFAM" id="SSF52172">
    <property type="entry name" value="CheY-like"/>
    <property type="match status" value="1"/>
</dbReference>
<dbReference type="Pfam" id="PF13426">
    <property type="entry name" value="PAS_9"/>
    <property type="match status" value="1"/>
</dbReference>
<dbReference type="InterPro" id="IPR013656">
    <property type="entry name" value="PAS_4"/>
</dbReference>
<dbReference type="SMART" id="SM00387">
    <property type="entry name" value="HATPase_c"/>
    <property type="match status" value="1"/>
</dbReference>
<dbReference type="PROSITE" id="PS50109">
    <property type="entry name" value="HIS_KIN"/>
    <property type="match status" value="1"/>
</dbReference>
<evidence type="ECO:0000259" key="7">
    <source>
        <dbReference type="PROSITE" id="PS50109"/>
    </source>
</evidence>
<dbReference type="InterPro" id="IPR003661">
    <property type="entry name" value="HisK_dim/P_dom"/>
</dbReference>
<dbReference type="SMART" id="SM00388">
    <property type="entry name" value="HisKA"/>
    <property type="match status" value="1"/>
</dbReference>
<keyword evidence="3 6" id="KW-0597">Phosphoprotein</keyword>
<keyword evidence="12" id="KW-1185">Reference proteome</keyword>
<dbReference type="InterPro" id="IPR005467">
    <property type="entry name" value="His_kinase_dom"/>
</dbReference>
<evidence type="ECO:0000256" key="4">
    <source>
        <dbReference type="ARBA" id="ARBA00022679"/>
    </source>
</evidence>
<feature type="domain" description="PAC" evidence="10">
    <location>
        <begin position="91"/>
        <end position="141"/>
    </location>
</feature>
<dbReference type="InterPro" id="IPR001789">
    <property type="entry name" value="Sig_transdc_resp-reg_receiver"/>
</dbReference>
<dbReference type="InterPro" id="IPR000014">
    <property type="entry name" value="PAS"/>
</dbReference>
<dbReference type="InterPro" id="IPR013655">
    <property type="entry name" value="PAS_fold_3"/>
</dbReference>
<dbReference type="Pfam" id="PF02518">
    <property type="entry name" value="HATPase_c"/>
    <property type="match status" value="1"/>
</dbReference>
<accession>A0A7V8VGV8</accession>
<dbReference type="Gene3D" id="1.10.287.130">
    <property type="match status" value="1"/>
</dbReference>
<dbReference type="PROSITE" id="PS50113">
    <property type="entry name" value="PAC"/>
    <property type="match status" value="4"/>
</dbReference>
<dbReference type="Pfam" id="PF00072">
    <property type="entry name" value="Response_reg"/>
    <property type="match status" value="1"/>
</dbReference>
<dbReference type="Gene3D" id="3.30.450.40">
    <property type="match status" value="1"/>
</dbReference>
<evidence type="ECO:0000256" key="1">
    <source>
        <dbReference type="ARBA" id="ARBA00000085"/>
    </source>
</evidence>
<dbReference type="InterPro" id="IPR036097">
    <property type="entry name" value="HisK_dim/P_sf"/>
</dbReference>
<dbReference type="SUPFAM" id="SSF55785">
    <property type="entry name" value="PYP-like sensor domain (PAS domain)"/>
    <property type="match status" value="4"/>
</dbReference>
<dbReference type="SMART" id="SM00091">
    <property type="entry name" value="PAS"/>
    <property type="match status" value="4"/>
</dbReference>
<evidence type="ECO:0000313" key="12">
    <source>
        <dbReference type="Proteomes" id="UP000542342"/>
    </source>
</evidence>
<dbReference type="SUPFAM" id="SSF55781">
    <property type="entry name" value="GAF domain-like"/>
    <property type="match status" value="1"/>
</dbReference>
<dbReference type="PANTHER" id="PTHR43304">
    <property type="entry name" value="PHYTOCHROME-LIKE PROTEIN CPH1"/>
    <property type="match status" value="1"/>
</dbReference>
<dbReference type="Gene3D" id="3.40.50.2300">
    <property type="match status" value="1"/>
</dbReference>
<evidence type="ECO:0000256" key="5">
    <source>
        <dbReference type="ARBA" id="ARBA00022777"/>
    </source>
</evidence>
<dbReference type="InterPro" id="IPR011006">
    <property type="entry name" value="CheY-like_superfamily"/>
</dbReference>
<dbReference type="InterPro" id="IPR029016">
    <property type="entry name" value="GAF-like_dom_sf"/>
</dbReference>
<evidence type="ECO:0000256" key="2">
    <source>
        <dbReference type="ARBA" id="ARBA00012438"/>
    </source>
</evidence>
<protein>
    <recommendedName>
        <fullName evidence="2">histidine kinase</fullName>
        <ecNumber evidence="2">2.7.13.3</ecNumber>
    </recommendedName>
</protein>
<dbReference type="GO" id="GO:0000155">
    <property type="term" value="F:phosphorelay sensor kinase activity"/>
    <property type="evidence" value="ECO:0007669"/>
    <property type="project" value="InterPro"/>
</dbReference>
<dbReference type="InterPro" id="IPR003594">
    <property type="entry name" value="HATPase_dom"/>
</dbReference>
<dbReference type="InterPro" id="IPR001610">
    <property type="entry name" value="PAC"/>
</dbReference>
<dbReference type="InterPro" id="IPR035965">
    <property type="entry name" value="PAS-like_dom_sf"/>
</dbReference>
<dbReference type="AlphaFoldDB" id="A0A7V8VGV8"/>
<dbReference type="PANTHER" id="PTHR43304:SF1">
    <property type="entry name" value="PAC DOMAIN-CONTAINING PROTEIN"/>
    <property type="match status" value="1"/>
</dbReference>
<dbReference type="PRINTS" id="PR00344">
    <property type="entry name" value="BCTRLSENSOR"/>
</dbReference>
<dbReference type="Pfam" id="PF13185">
    <property type="entry name" value="GAF_2"/>
    <property type="match status" value="1"/>
</dbReference>
<dbReference type="InterPro" id="IPR003018">
    <property type="entry name" value="GAF"/>
</dbReference>
<dbReference type="InterPro" id="IPR036890">
    <property type="entry name" value="HATPase_C_sf"/>
</dbReference>
<feature type="domain" description="PAC" evidence="10">
    <location>
        <begin position="511"/>
        <end position="561"/>
    </location>
</feature>
<name>A0A7V8VGV8_9BACT</name>
<feature type="domain" description="Histidine kinase" evidence="7">
    <location>
        <begin position="703"/>
        <end position="926"/>
    </location>
</feature>
<dbReference type="CDD" id="cd00130">
    <property type="entry name" value="PAS"/>
    <property type="match status" value="4"/>
</dbReference>
<dbReference type="CDD" id="cd00082">
    <property type="entry name" value="HisKA"/>
    <property type="match status" value="1"/>
</dbReference>
<comment type="catalytic activity">
    <reaction evidence="1">
        <text>ATP + protein L-histidine = ADP + protein N-phospho-L-histidine.</text>
        <dbReference type="EC" id="2.7.13.3"/>
    </reaction>
</comment>
<reference evidence="11 12" key="1">
    <citation type="submission" date="2020-07" db="EMBL/GenBank/DDBJ databases">
        <title>Thermogemmata thermophila gen. nov., sp. nov., a novel moderate thermophilic planctomycete from a Kamchatka hot spring.</title>
        <authorList>
            <person name="Elcheninov A.G."/>
            <person name="Podosokorskaya O.A."/>
            <person name="Kovaleva O.L."/>
            <person name="Novikov A."/>
            <person name="Bonch-Osmolovskaya E.A."/>
            <person name="Toshchakov S.V."/>
            <person name="Kublanov I.V."/>
        </authorList>
    </citation>
    <scope>NUCLEOTIDE SEQUENCE [LARGE SCALE GENOMIC DNA]</scope>
    <source>
        <strain evidence="11 12">2918</strain>
    </source>
</reference>
<dbReference type="SMART" id="SM00086">
    <property type="entry name" value="PAC"/>
    <property type="match status" value="4"/>
</dbReference>
<dbReference type="PROSITE" id="PS50112">
    <property type="entry name" value="PAS"/>
    <property type="match status" value="3"/>
</dbReference>
<dbReference type="SUPFAM" id="SSF55874">
    <property type="entry name" value="ATPase domain of HSP90 chaperone/DNA topoisomerase II/histidine kinase"/>
    <property type="match status" value="1"/>
</dbReference>
<dbReference type="SMART" id="SM00065">
    <property type="entry name" value="GAF"/>
    <property type="match status" value="1"/>
</dbReference>
<dbReference type="Pfam" id="PF00512">
    <property type="entry name" value="HisKA"/>
    <property type="match status" value="1"/>
</dbReference>
<dbReference type="RefSeq" id="WP_194539691.1">
    <property type="nucleotide sequence ID" value="NZ_JACEFB010000020.1"/>
</dbReference>
<gene>
    <name evidence="11" type="ORF">H0921_16820</name>
</gene>
<organism evidence="11 12">
    <name type="scientific">Thermogemmata fonticola</name>
    <dbReference type="NCBI Taxonomy" id="2755323"/>
    <lineage>
        <taxon>Bacteria</taxon>
        <taxon>Pseudomonadati</taxon>
        <taxon>Planctomycetota</taxon>
        <taxon>Planctomycetia</taxon>
        <taxon>Gemmatales</taxon>
        <taxon>Gemmataceae</taxon>
        <taxon>Thermogemmata</taxon>
    </lineage>
</organism>
<dbReference type="EC" id="2.7.13.3" evidence="2"/>
<dbReference type="NCBIfam" id="TIGR00229">
    <property type="entry name" value="sensory_box"/>
    <property type="match status" value="4"/>
</dbReference>
<dbReference type="Gene3D" id="3.30.450.20">
    <property type="entry name" value="PAS domain"/>
    <property type="match status" value="4"/>
</dbReference>